<sequence>MKIILYKDTKKLYLRQIKLYKPDFILRCISKLGKKNIKYVFTLILFYQIYKYLYCDRYYNFLNSLYELPGKYS</sequence>
<keyword evidence="3" id="KW-1185">Reference proteome</keyword>
<feature type="transmembrane region" description="Helical" evidence="1">
    <location>
        <begin position="37"/>
        <end position="54"/>
    </location>
</feature>
<keyword evidence="1" id="KW-0812">Transmembrane</keyword>
<evidence type="ECO:0000313" key="2">
    <source>
        <dbReference type="EMBL" id="AZB24323.1"/>
    </source>
</evidence>
<keyword evidence="1" id="KW-1133">Transmembrane helix</keyword>
<dbReference type="AlphaFoldDB" id="A0A3G6T8Z9"/>
<keyword evidence="1" id="KW-0472">Membrane</keyword>
<dbReference type="KEGG" id="cben:EG339_06735"/>
<gene>
    <name evidence="2" type="ORF">EG339_06735</name>
</gene>
<dbReference type="EMBL" id="CP033932">
    <property type="protein sequence ID" value="AZB24323.1"/>
    <property type="molecule type" value="Genomic_DNA"/>
</dbReference>
<proteinExistence type="predicted"/>
<name>A0A3G6T8Z9_9FLAO</name>
<organism evidence="2 3">
    <name type="scientific">Chryseobacterium bernardetii</name>
    <dbReference type="NCBI Taxonomy" id="1241978"/>
    <lineage>
        <taxon>Bacteria</taxon>
        <taxon>Pseudomonadati</taxon>
        <taxon>Bacteroidota</taxon>
        <taxon>Flavobacteriia</taxon>
        <taxon>Flavobacteriales</taxon>
        <taxon>Weeksellaceae</taxon>
        <taxon>Chryseobacterium group</taxon>
        <taxon>Chryseobacterium</taxon>
    </lineage>
</organism>
<accession>A0A3G6T8Z9</accession>
<dbReference type="Proteomes" id="UP000271193">
    <property type="component" value="Chromosome"/>
</dbReference>
<evidence type="ECO:0000313" key="3">
    <source>
        <dbReference type="Proteomes" id="UP000271193"/>
    </source>
</evidence>
<evidence type="ECO:0000256" key="1">
    <source>
        <dbReference type="SAM" id="Phobius"/>
    </source>
</evidence>
<reference evidence="3" key="1">
    <citation type="submission" date="2018-11" db="EMBL/GenBank/DDBJ databases">
        <title>Proposal to divide the Flavobacteriaceae and reorganize its genera based on Amino Acid Identity values calculated from whole genome sequences.</title>
        <authorList>
            <person name="Nicholson A.C."/>
            <person name="Gulvik C.A."/>
            <person name="Whitney A.M."/>
            <person name="Humrighouse B.W."/>
            <person name="Bell M."/>
            <person name="Holmes B."/>
            <person name="Steigerwalt A.G."/>
            <person name="Villarma A."/>
            <person name="Sheth M."/>
            <person name="Batra D."/>
            <person name="Pryor J."/>
            <person name="Bernardet J.-F."/>
            <person name="Hugo C."/>
            <person name="Kampfer P."/>
            <person name="Newman J."/>
            <person name="McQuiston J.R."/>
        </authorList>
    </citation>
    <scope>NUCLEOTIDE SEQUENCE [LARGE SCALE GENOMIC DNA]</scope>
    <source>
        <strain evidence="3">G0229</strain>
    </source>
</reference>
<protein>
    <submittedName>
        <fullName evidence="2">Uncharacterized protein</fullName>
    </submittedName>
</protein>